<sequence length="164" mass="18408">MLLDISGLIKGNIEILPFEIVVKKESIEREDFKFYLMSPLKVDGSAYYDGGLIKVKGTISTSIKAQCSRCLETFNYELNIDYDEIFSKAHEDEDTYSYDGNTIDLSNMVIDNIILSMPIKFLCSEDCKGLCSICGKNLNTGKCNCEKGEIDPRLAVLKDLFKGD</sequence>
<dbReference type="AlphaFoldDB" id="A0A1T4XT51"/>
<dbReference type="PANTHER" id="PTHR34374:SF1">
    <property type="entry name" value="LARGE RIBOSOMAL RNA SUBUNIT ACCUMULATION PROTEIN YCED HOMOLOG 1, CHLOROPLASTIC"/>
    <property type="match status" value="1"/>
</dbReference>
<proteinExistence type="predicted"/>
<reference evidence="2" key="1">
    <citation type="submission" date="2017-02" db="EMBL/GenBank/DDBJ databases">
        <authorList>
            <person name="Varghese N."/>
            <person name="Submissions S."/>
        </authorList>
    </citation>
    <scope>NUCLEOTIDE SEQUENCE [LARGE SCALE GENOMIC DNA]</scope>
    <source>
        <strain evidence="2">USBA 833</strain>
    </source>
</reference>
<accession>A0A1T4XT51</accession>
<dbReference type="PANTHER" id="PTHR34374">
    <property type="entry name" value="LARGE RIBOSOMAL RNA SUBUNIT ACCUMULATION PROTEIN YCED HOMOLOG 1, CHLOROPLASTIC"/>
    <property type="match status" value="1"/>
</dbReference>
<evidence type="ECO:0000313" key="1">
    <source>
        <dbReference type="EMBL" id="SKA92275.1"/>
    </source>
</evidence>
<dbReference type="InterPro" id="IPR003772">
    <property type="entry name" value="YceD"/>
</dbReference>
<gene>
    <name evidence="1" type="ORF">SAMN05443428_11233</name>
</gene>
<dbReference type="RefSeq" id="WP_078696784.1">
    <property type="nucleotide sequence ID" value="NZ_FUYH01000012.1"/>
</dbReference>
<evidence type="ECO:0000313" key="2">
    <source>
        <dbReference type="Proteomes" id="UP000190105"/>
    </source>
</evidence>
<dbReference type="EMBL" id="FUYH01000012">
    <property type="protein sequence ID" value="SKA92275.1"/>
    <property type="molecule type" value="Genomic_DNA"/>
</dbReference>
<name>A0A1T4XT51_9CLOT</name>
<dbReference type="OrthoDB" id="9790372at2"/>
<keyword evidence="2" id="KW-1185">Reference proteome</keyword>
<evidence type="ECO:0008006" key="3">
    <source>
        <dbReference type="Google" id="ProtNLM"/>
    </source>
</evidence>
<dbReference type="Pfam" id="PF02620">
    <property type="entry name" value="YceD"/>
    <property type="match status" value="1"/>
</dbReference>
<protein>
    <recommendedName>
        <fullName evidence="3">DUF177 domain-containing protein</fullName>
    </recommendedName>
</protein>
<dbReference type="STRING" id="1147123.SAMN05443428_11233"/>
<organism evidence="1 2">
    <name type="scientific">Caloramator quimbayensis</name>
    <dbReference type="NCBI Taxonomy" id="1147123"/>
    <lineage>
        <taxon>Bacteria</taxon>
        <taxon>Bacillati</taxon>
        <taxon>Bacillota</taxon>
        <taxon>Clostridia</taxon>
        <taxon>Eubacteriales</taxon>
        <taxon>Clostridiaceae</taxon>
        <taxon>Caloramator</taxon>
    </lineage>
</organism>
<dbReference type="Proteomes" id="UP000190105">
    <property type="component" value="Unassembled WGS sequence"/>
</dbReference>